<proteinExistence type="predicted"/>
<dbReference type="Proteomes" id="UP000276741">
    <property type="component" value="Chromosome"/>
</dbReference>
<evidence type="ECO:0000313" key="2">
    <source>
        <dbReference type="EMBL" id="GGT87296.1"/>
    </source>
</evidence>
<name>A0A348B742_9CREN</name>
<evidence type="ECO:0000313" key="1">
    <source>
        <dbReference type="EMBL" id="BBD73994.1"/>
    </source>
</evidence>
<dbReference type="RefSeq" id="WP_126451214.1">
    <property type="nucleotide sequence ID" value="NZ_AP018553.1"/>
</dbReference>
<dbReference type="AlphaFoldDB" id="A0A348B742"/>
<dbReference type="InterPro" id="IPR054264">
    <property type="entry name" value="PBP2"/>
</dbReference>
<reference evidence="3" key="2">
    <citation type="submission" date="2018-04" db="EMBL/GenBank/DDBJ databases">
        <title>Complete genome sequence of Sulfodiicoccus acidiphilus strain HS-1.</title>
        <authorList>
            <person name="Sakai H.D."/>
            <person name="Kurosawa N."/>
        </authorList>
    </citation>
    <scope>NUCLEOTIDE SEQUENCE [LARGE SCALE GENOMIC DNA]</scope>
    <source>
        <strain evidence="3">HS-1</strain>
    </source>
</reference>
<gene>
    <name evidence="2" type="ORF">GCM10007116_01700</name>
    <name evidence="1" type="ORF">HS1genome_2383</name>
</gene>
<dbReference type="KEGG" id="sacd:HS1genome_2383"/>
<dbReference type="Proteomes" id="UP000616143">
    <property type="component" value="Unassembled WGS sequence"/>
</dbReference>
<organism evidence="1 3">
    <name type="scientific">Sulfodiicoccus acidiphilus</name>
    <dbReference type="NCBI Taxonomy" id="1670455"/>
    <lineage>
        <taxon>Archaea</taxon>
        <taxon>Thermoproteota</taxon>
        <taxon>Thermoprotei</taxon>
        <taxon>Sulfolobales</taxon>
        <taxon>Sulfolobaceae</taxon>
        <taxon>Sulfodiicoccus</taxon>
    </lineage>
</organism>
<reference evidence="1" key="3">
    <citation type="journal article" date="2019" name="BMC Res. Notes">
        <title>Complete genome sequence of the Sulfodiicoccus acidiphilus strain HS-1T, the first crenarchaeon that lacks polB3, isolated from an acidic hot spring in Ohwaku-dani, Hakone, Japan.</title>
        <authorList>
            <person name="Sakai H.D."/>
            <person name="Kurosawa N."/>
        </authorList>
    </citation>
    <scope>NUCLEOTIDE SEQUENCE</scope>
    <source>
        <strain evidence="1">HS-1</strain>
    </source>
</reference>
<evidence type="ECO:0000313" key="3">
    <source>
        <dbReference type="Proteomes" id="UP000276741"/>
    </source>
</evidence>
<reference evidence="2" key="4">
    <citation type="submission" date="2020-09" db="EMBL/GenBank/DDBJ databases">
        <authorList>
            <person name="Sun Q."/>
            <person name="Ohkuma M."/>
        </authorList>
    </citation>
    <scope>NUCLEOTIDE SEQUENCE</scope>
    <source>
        <strain evidence="2">JCM 31740</strain>
    </source>
</reference>
<dbReference type="GeneID" id="38667839"/>
<dbReference type="EMBL" id="AP018553">
    <property type="protein sequence ID" value="BBD73994.1"/>
    <property type="molecule type" value="Genomic_DNA"/>
</dbReference>
<protein>
    <submittedName>
        <fullName evidence="1">Uncharacterized protein</fullName>
    </submittedName>
</protein>
<dbReference type="EMBL" id="BMQS01000001">
    <property type="protein sequence ID" value="GGT87296.1"/>
    <property type="molecule type" value="Genomic_DNA"/>
</dbReference>
<accession>A0A348B742</accession>
<dbReference type="OrthoDB" id="35904at2157"/>
<sequence>MATEKEIELAIKYFKENISVGELIAVRELMAEGVKEPEKVIEALLQMGIIERGEGCFNLVRDSKRNKQSEKP</sequence>
<dbReference type="Pfam" id="PF22511">
    <property type="entry name" value="PBP2"/>
    <property type="match status" value="1"/>
</dbReference>
<reference evidence="2" key="1">
    <citation type="journal article" date="2014" name="Int. J. Syst. Evol. Microbiol.">
        <title>Complete genome sequence of Corynebacterium casei LMG S-19264T (=DSM 44701T), isolated from a smear-ripened cheese.</title>
        <authorList>
            <consortium name="US DOE Joint Genome Institute (JGI-PGF)"/>
            <person name="Walter F."/>
            <person name="Albersmeier A."/>
            <person name="Kalinowski J."/>
            <person name="Ruckert C."/>
        </authorList>
    </citation>
    <scope>NUCLEOTIDE SEQUENCE</scope>
    <source>
        <strain evidence="2">JCM 31740</strain>
    </source>
</reference>
<keyword evidence="3" id="KW-1185">Reference proteome</keyword>